<evidence type="ECO:0000313" key="1">
    <source>
        <dbReference type="EMBL" id="UUN99188.1"/>
    </source>
</evidence>
<organism evidence="1 2">
    <name type="scientific">Acinetobacter bereziniae</name>
    <name type="common">Acinetobacter genomosp. 10</name>
    <dbReference type="NCBI Taxonomy" id="106648"/>
    <lineage>
        <taxon>Bacteria</taxon>
        <taxon>Pseudomonadati</taxon>
        <taxon>Pseudomonadota</taxon>
        <taxon>Gammaproteobacteria</taxon>
        <taxon>Moraxellales</taxon>
        <taxon>Moraxellaceae</taxon>
        <taxon>Acinetobacter</taxon>
    </lineage>
</organism>
<sequence>MSNLTEHKCAGKCPEFKGEQCHHCLIQQIEKREFELGVAPDEAYVKDSGFSAGDVVVLIGEGTKDVLLEIVNHMYTPNMYRVKILESGNFGPVFKDDIRHATSAELHAKKRLPTDLNKHLDSALTAKGEVA</sequence>
<reference evidence="1" key="1">
    <citation type="submission" date="2022-02" db="EMBL/GenBank/DDBJ databases">
        <title>Characterization of Tn125 harboring carbapenem-resistant Acinetobacter bereziniae clinical isolates.</title>
        <authorList>
            <person name="Wong N.-K."/>
            <person name="Pan Q."/>
        </authorList>
    </citation>
    <scope>NUCLEOTIDE SEQUENCE</scope>
    <source>
        <strain evidence="1">GD03393</strain>
    </source>
</reference>
<protein>
    <submittedName>
        <fullName evidence="1">Uncharacterized protein</fullName>
    </submittedName>
</protein>
<proteinExistence type="predicted"/>
<dbReference type="Proteomes" id="UP000644140">
    <property type="component" value="Chromosome"/>
</dbReference>
<name>A0A9E7TDZ5_ACIBZ</name>
<gene>
    <name evidence="1" type="ORF">I9054_006985</name>
</gene>
<dbReference type="AlphaFoldDB" id="A0A9E7TDZ5"/>
<evidence type="ECO:0000313" key="2">
    <source>
        <dbReference type="Proteomes" id="UP000644140"/>
    </source>
</evidence>
<dbReference type="EMBL" id="CP092085">
    <property type="protein sequence ID" value="UUN99188.1"/>
    <property type="molecule type" value="Genomic_DNA"/>
</dbReference>
<dbReference type="RefSeq" id="WP_227560600.1">
    <property type="nucleotide sequence ID" value="NZ_CP092085.1"/>
</dbReference>
<accession>A0A9E7TDZ5</accession>